<keyword evidence="3" id="KW-1185">Reference proteome</keyword>
<dbReference type="InterPro" id="IPR003615">
    <property type="entry name" value="HNH_nuc"/>
</dbReference>
<protein>
    <submittedName>
        <fullName evidence="2">HNH endonuclease signature motif containing protein</fullName>
    </submittedName>
</protein>
<dbReference type="CDD" id="cd00085">
    <property type="entry name" value="HNHc"/>
    <property type="match status" value="1"/>
</dbReference>
<evidence type="ECO:0000313" key="3">
    <source>
        <dbReference type="Proteomes" id="UP001596072"/>
    </source>
</evidence>
<dbReference type="RefSeq" id="WP_378526897.1">
    <property type="nucleotide sequence ID" value="NZ_JBHSNS010000001.1"/>
</dbReference>
<keyword evidence="2" id="KW-0255">Endonuclease</keyword>
<keyword evidence="2" id="KW-0378">Hydrolase</keyword>
<sequence length="449" mass="48940">MDPENHSNAGGRYDGCSTAELLAGISAEVRGRRASQVREWAAIVAWADRHVVDGPAGAATLTAGFLDTGIPIAGPGAPLVSEFGLMELIATLERSPDGGRAYVGRVIECAWRLPGIYAAVLDGRCSTYRAEQVADLTRPLSRHAAAHVDGRLRGFVGTCTFAQIQRLVTEAISLHDPDLAEARRADAADGRRFDVDLDQLHAVDAHGLVHVDGLLDAADGADLDTAIRRRAVLLGKLGHHGTLDVRRAVAVGELARNDLTLDLEVVDEETGEVTVAAAGRRAVLHIHLADTAITHTSTDAAAGGAPVGRWEDRQTPISVEQIREWLQTPGTSITVKPVIDLADHVPVDSYEIPDRLRERVRLRDHTCRYPWCPRQATRCDLDHARPHTRGGVTCPCNLVPLCRRHHRAKTHSAWRYAVIDPGTYLWTSPHHRHYLVDQHGTHALDPPDH</sequence>
<proteinExistence type="predicted"/>
<reference evidence="3" key="1">
    <citation type="journal article" date="2019" name="Int. J. Syst. Evol. Microbiol.">
        <title>The Global Catalogue of Microorganisms (GCM) 10K type strain sequencing project: providing services to taxonomists for standard genome sequencing and annotation.</title>
        <authorList>
            <consortium name="The Broad Institute Genomics Platform"/>
            <consortium name="The Broad Institute Genome Sequencing Center for Infectious Disease"/>
            <person name="Wu L."/>
            <person name="Ma J."/>
        </authorList>
    </citation>
    <scope>NUCLEOTIDE SEQUENCE [LARGE SCALE GENOMIC DNA]</scope>
    <source>
        <strain evidence="3">YIM 94188</strain>
    </source>
</reference>
<organism evidence="2 3">
    <name type="scientific">Nocardioides vastitatis</name>
    <dbReference type="NCBI Taxonomy" id="2568655"/>
    <lineage>
        <taxon>Bacteria</taxon>
        <taxon>Bacillati</taxon>
        <taxon>Actinomycetota</taxon>
        <taxon>Actinomycetes</taxon>
        <taxon>Propionibacteriales</taxon>
        <taxon>Nocardioidaceae</taxon>
        <taxon>Nocardioides</taxon>
    </lineage>
</organism>
<dbReference type="SMART" id="SM00507">
    <property type="entry name" value="HNHc"/>
    <property type="match status" value="1"/>
</dbReference>
<gene>
    <name evidence="2" type="ORF">ACFPQB_01395</name>
</gene>
<name>A0ABW0ZC67_9ACTN</name>
<keyword evidence="2" id="KW-0540">Nuclease</keyword>
<dbReference type="GO" id="GO:0004519">
    <property type="term" value="F:endonuclease activity"/>
    <property type="evidence" value="ECO:0007669"/>
    <property type="project" value="UniProtKB-KW"/>
</dbReference>
<accession>A0ABW0ZC67</accession>
<evidence type="ECO:0000313" key="2">
    <source>
        <dbReference type="EMBL" id="MFC5727553.1"/>
    </source>
</evidence>
<dbReference type="Gene3D" id="1.10.30.50">
    <property type="match status" value="1"/>
</dbReference>
<dbReference type="Proteomes" id="UP001596072">
    <property type="component" value="Unassembled WGS sequence"/>
</dbReference>
<evidence type="ECO:0000259" key="1">
    <source>
        <dbReference type="SMART" id="SM00507"/>
    </source>
</evidence>
<comment type="caution">
    <text evidence="2">The sequence shown here is derived from an EMBL/GenBank/DDBJ whole genome shotgun (WGS) entry which is preliminary data.</text>
</comment>
<feature type="domain" description="HNH nuclease" evidence="1">
    <location>
        <begin position="355"/>
        <end position="407"/>
    </location>
</feature>
<dbReference type="EMBL" id="JBHSNS010000001">
    <property type="protein sequence ID" value="MFC5727553.1"/>
    <property type="molecule type" value="Genomic_DNA"/>
</dbReference>